<keyword evidence="5" id="KW-0129">CBS domain</keyword>
<dbReference type="InterPro" id="IPR014743">
    <property type="entry name" value="Cl-channel_core"/>
</dbReference>
<comment type="subcellular location">
    <subcellularLocation>
        <location evidence="1">Membrane</location>
        <topology evidence="1">Multi-pass membrane protein</topology>
    </subcellularLocation>
</comment>
<dbReference type="InterPro" id="IPR046342">
    <property type="entry name" value="CBS_dom_sf"/>
</dbReference>
<dbReference type="SUPFAM" id="SSF81340">
    <property type="entry name" value="Clc chloride channel"/>
    <property type="match status" value="1"/>
</dbReference>
<evidence type="ECO:0000256" key="3">
    <source>
        <dbReference type="ARBA" id="ARBA00022737"/>
    </source>
</evidence>
<feature type="transmembrane region" description="Helical" evidence="7">
    <location>
        <begin position="369"/>
        <end position="392"/>
    </location>
</feature>
<gene>
    <name evidence="8" type="ORF">NP493_118g01050</name>
</gene>
<evidence type="ECO:0000256" key="1">
    <source>
        <dbReference type="ARBA" id="ARBA00004141"/>
    </source>
</evidence>
<feature type="transmembrane region" description="Helical" evidence="7">
    <location>
        <begin position="29"/>
        <end position="54"/>
    </location>
</feature>
<keyword evidence="2 7" id="KW-0812">Transmembrane</keyword>
<evidence type="ECO:0000313" key="9">
    <source>
        <dbReference type="Proteomes" id="UP001209878"/>
    </source>
</evidence>
<evidence type="ECO:0008006" key="10">
    <source>
        <dbReference type="Google" id="ProtNLM"/>
    </source>
</evidence>
<name>A0AAD9UH53_RIDPI</name>
<reference evidence="8" key="1">
    <citation type="journal article" date="2023" name="Mol. Biol. Evol.">
        <title>Third-Generation Sequencing Reveals the Adaptive Role of the Epigenome in Three Deep-Sea Polychaetes.</title>
        <authorList>
            <person name="Perez M."/>
            <person name="Aroh O."/>
            <person name="Sun Y."/>
            <person name="Lan Y."/>
            <person name="Juniper S.K."/>
            <person name="Young C.R."/>
            <person name="Angers B."/>
            <person name="Qian P.Y."/>
        </authorList>
    </citation>
    <scope>NUCLEOTIDE SEQUENCE</scope>
    <source>
        <strain evidence="8">R07B-5</strain>
    </source>
</reference>
<evidence type="ECO:0000256" key="5">
    <source>
        <dbReference type="ARBA" id="ARBA00023122"/>
    </source>
</evidence>
<protein>
    <recommendedName>
        <fullName evidence="10">Chloride channel protein</fullName>
    </recommendedName>
</protein>
<feature type="transmembrane region" description="Helical" evidence="7">
    <location>
        <begin position="223"/>
        <end position="248"/>
    </location>
</feature>
<dbReference type="PANTHER" id="PTHR11689:SF136">
    <property type="entry name" value="H(+)_CL(-) EXCHANGE TRANSPORTER 7"/>
    <property type="match status" value="1"/>
</dbReference>
<dbReference type="InterPro" id="IPR051280">
    <property type="entry name" value="Cl-channel/antiporter"/>
</dbReference>
<evidence type="ECO:0000256" key="6">
    <source>
        <dbReference type="ARBA" id="ARBA00023136"/>
    </source>
</evidence>
<evidence type="ECO:0000313" key="8">
    <source>
        <dbReference type="EMBL" id="KAK2188991.1"/>
    </source>
</evidence>
<evidence type="ECO:0000256" key="4">
    <source>
        <dbReference type="ARBA" id="ARBA00022989"/>
    </source>
</evidence>
<dbReference type="AlphaFoldDB" id="A0AAD9UH53"/>
<keyword evidence="4 7" id="KW-1133">Transmembrane helix</keyword>
<feature type="transmembrane region" description="Helical" evidence="7">
    <location>
        <begin position="145"/>
        <end position="168"/>
    </location>
</feature>
<feature type="transmembrane region" description="Helical" evidence="7">
    <location>
        <begin position="341"/>
        <end position="362"/>
    </location>
</feature>
<dbReference type="Pfam" id="PF00654">
    <property type="entry name" value="Voltage_CLC"/>
    <property type="match status" value="1"/>
</dbReference>
<dbReference type="SUPFAM" id="SSF54631">
    <property type="entry name" value="CBS-domain pair"/>
    <property type="match status" value="1"/>
</dbReference>
<feature type="transmembrane region" description="Helical" evidence="7">
    <location>
        <begin position="269"/>
        <end position="290"/>
    </location>
</feature>
<dbReference type="Proteomes" id="UP001209878">
    <property type="component" value="Unassembled WGS sequence"/>
</dbReference>
<dbReference type="EMBL" id="JAODUO010000117">
    <property type="protein sequence ID" value="KAK2188991.1"/>
    <property type="molecule type" value="Genomic_DNA"/>
</dbReference>
<comment type="caution">
    <text evidence="8">The sequence shown here is derived from an EMBL/GenBank/DDBJ whole genome shotgun (WGS) entry which is preliminary data.</text>
</comment>
<dbReference type="InterPro" id="IPR001807">
    <property type="entry name" value="ClC"/>
</dbReference>
<dbReference type="PANTHER" id="PTHR11689">
    <property type="entry name" value="CHLORIDE CHANNEL PROTEIN CLC FAMILY MEMBER"/>
    <property type="match status" value="1"/>
</dbReference>
<proteinExistence type="predicted"/>
<organism evidence="8 9">
    <name type="scientific">Ridgeia piscesae</name>
    <name type="common">Tubeworm</name>
    <dbReference type="NCBI Taxonomy" id="27915"/>
    <lineage>
        <taxon>Eukaryota</taxon>
        <taxon>Metazoa</taxon>
        <taxon>Spiralia</taxon>
        <taxon>Lophotrochozoa</taxon>
        <taxon>Annelida</taxon>
        <taxon>Polychaeta</taxon>
        <taxon>Sedentaria</taxon>
        <taxon>Canalipalpata</taxon>
        <taxon>Sabellida</taxon>
        <taxon>Siboglinidae</taxon>
        <taxon>Ridgeia</taxon>
    </lineage>
</organism>
<keyword evidence="3" id="KW-0677">Repeat</keyword>
<dbReference type="GO" id="GO:0015108">
    <property type="term" value="F:chloride transmembrane transporter activity"/>
    <property type="evidence" value="ECO:0007669"/>
    <property type="project" value="InterPro"/>
</dbReference>
<feature type="transmembrane region" description="Helical" evidence="7">
    <location>
        <begin position="180"/>
        <end position="203"/>
    </location>
</feature>
<dbReference type="GO" id="GO:0005765">
    <property type="term" value="C:lysosomal membrane"/>
    <property type="evidence" value="ECO:0007669"/>
    <property type="project" value="TreeGrafter"/>
</dbReference>
<sequence>MCIEYLSHYKFHALNRLVERCDGNKGACIIIPLLAWLAINCVLVFIGSAIVTFAEPQAAGSGIPQIKCYLNGVKIPGLLTLRALVAKVVGVILSVSGGLSCGKEGPMIHSGAIVAAGISQGRSRVCNLDFKIFESLRSDTEKRDFVSGGAAAGVSAAFGAPVGGVLFSLEEGASFWNQSLTWRIVFASMVATFTVNVLLSALHGHPADLSNPGLISFGKFQNSSYQVIEIPIFLLMAVFGGMLGALFNQLNGKLTVFRKRYVTSNWAKVTEAVVVAATSAVIGFILIYTVDDCVPTPEEGDYEGHSQAGCADGEHNVMSSLFFKTPEQCLIAVLHSKPGSFTVLSLALFAFLYFILGCWTYGLSVSSGVFIPALLTGAAWGRLVGMAVMSLFPQMGYDYGAHSKLTQGNDIGKYALMGAASQLGGIVRMTISLTVILIECTGDITFGLPMVMVLITAKWVGDFFNTGLYDLHIQMMGIPLLPWEPPELSYDIQAKQVMNTPVLTLQLRETVQNVYNLLVNAPQLHSGFPVVAVADEPLKEGEYGRCKGLILRSQLCFLLNNKIFLDDSAQGSTPLKLKDFRDVYRPNISCLDVKLTEEERTMFIDLEPFMNPAPYTVPLVSSPLHSASGK</sequence>
<keyword evidence="6 7" id="KW-0472">Membrane</keyword>
<evidence type="ECO:0000256" key="7">
    <source>
        <dbReference type="SAM" id="Phobius"/>
    </source>
</evidence>
<dbReference type="PRINTS" id="PR00762">
    <property type="entry name" value="CLCHANNEL"/>
</dbReference>
<evidence type="ECO:0000256" key="2">
    <source>
        <dbReference type="ARBA" id="ARBA00022692"/>
    </source>
</evidence>
<dbReference type="Gene3D" id="1.10.3080.10">
    <property type="entry name" value="Clc chloride channel"/>
    <property type="match status" value="1"/>
</dbReference>
<accession>A0AAD9UH53</accession>
<keyword evidence="9" id="KW-1185">Reference proteome</keyword>